<keyword evidence="3" id="KW-1185">Reference proteome</keyword>
<protein>
    <submittedName>
        <fullName evidence="2">Uncharacterized protein</fullName>
    </submittedName>
</protein>
<dbReference type="PATRIC" id="fig|1705389.3.peg.1744"/>
<comment type="caution">
    <text evidence="2">The sequence shown here is derived from an EMBL/GenBank/DDBJ whole genome shotgun (WGS) entry which is preliminary data.</text>
</comment>
<dbReference type="Proteomes" id="UP000037747">
    <property type="component" value="Unassembled WGS sequence"/>
</dbReference>
<name>A0A0M9AJF5_9EURY</name>
<reference evidence="2 3" key="1">
    <citation type="submission" date="2015-08" db="EMBL/GenBank/DDBJ databases">
        <title>Genomes of Isolates from Cabo Rojo, PR.</title>
        <authorList>
            <person name="Sanchez-Nieves R.L."/>
            <person name="Montalvo-Rodriguez R."/>
        </authorList>
    </citation>
    <scope>NUCLEOTIDE SEQUENCE [LARGE SCALE GENOMIC DNA]</scope>
    <source>
        <strain evidence="2 3">5</strain>
    </source>
</reference>
<evidence type="ECO:0000313" key="3">
    <source>
        <dbReference type="Proteomes" id="UP000037747"/>
    </source>
</evidence>
<gene>
    <name evidence="2" type="ORF">AMR74_16230</name>
</gene>
<feature type="region of interest" description="Disordered" evidence="1">
    <location>
        <begin position="31"/>
        <end position="60"/>
    </location>
</feature>
<dbReference type="EMBL" id="LIST01000011">
    <property type="protein sequence ID" value="KOX93287.1"/>
    <property type="molecule type" value="Genomic_DNA"/>
</dbReference>
<dbReference type="AlphaFoldDB" id="A0A0M9AJF5"/>
<dbReference type="RefSeq" id="WP_053773089.1">
    <property type="nucleotide sequence ID" value="NZ_LIST01000011.1"/>
</dbReference>
<feature type="compositionally biased region" description="Polar residues" evidence="1">
    <location>
        <begin position="50"/>
        <end position="60"/>
    </location>
</feature>
<organism evidence="2 3">
    <name type="scientific">Halorubrum tropicale</name>
    <dbReference type="NCBI Taxonomy" id="1765655"/>
    <lineage>
        <taxon>Archaea</taxon>
        <taxon>Methanobacteriati</taxon>
        <taxon>Methanobacteriota</taxon>
        <taxon>Stenosarchaea group</taxon>
        <taxon>Halobacteria</taxon>
        <taxon>Halobacteriales</taxon>
        <taxon>Haloferacaceae</taxon>
        <taxon>Halorubrum</taxon>
    </lineage>
</organism>
<proteinExistence type="predicted"/>
<accession>A0A0M9AJF5</accession>
<dbReference type="OrthoDB" id="377119at2157"/>
<sequence>MATIDADKMMVIAGVLLSTLAFMDIYETWKKTRRTERTEDEPDVTARAGEQNQNSPASEG</sequence>
<evidence type="ECO:0000313" key="2">
    <source>
        <dbReference type="EMBL" id="KOX93287.1"/>
    </source>
</evidence>
<evidence type="ECO:0000256" key="1">
    <source>
        <dbReference type="SAM" id="MobiDB-lite"/>
    </source>
</evidence>